<comment type="caution">
    <text evidence="1">The sequence shown here is derived from an EMBL/GenBank/DDBJ whole genome shotgun (WGS) entry which is preliminary data.</text>
</comment>
<gene>
    <name evidence="1" type="ORF">S12H4_10206</name>
</gene>
<protein>
    <submittedName>
        <fullName evidence="1">Uncharacterized protein</fullName>
    </submittedName>
</protein>
<organism evidence="1">
    <name type="scientific">marine sediment metagenome</name>
    <dbReference type="NCBI Taxonomy" id="412755"/>
    <lineage>
        <taxon>unclassified sequences</taxon>
        <taxon>metagenomes</taxon>
        <taxon>ecological metagenomes</taxon>
    </lineage>
</organism>
<dbReference type="AlphaFoldDB" id="X1R3X4"/>
<feature type="non-terminal residue" evidence="1">
    <location>
        <position position="150"/>
    </location>
</feature>
<reference evidence="1" key="1">
    <citation type="journal article" date="2014" name="Front. Microbiol.">
        <title>High frequency of phylogenetically diverse reductive dehalogenase-homologous genes in deep subseafloor sedimentary metagenomes.</title>
        <authorList>
            <person name="Kawai M."/>
            <person name="Futagami T."/>
            <person name="Toyoda A."/>
            <person name="Takaki Y."/>
            <person name="Nishi S."/>
            <person name="Hori S."/>
            <person name="Arai W."/>
            <person name="Tsubouchi T."/>
            <person name="Morono Y."/>
            <person name="Uchiyama I."/>
            <person name="Ito T."/>
            <person name="Fujiyama A."/>
            <person name="Inagaki F."/>
            <person name="Takami H."/>
        </authorList>
    </citation>
    <scope>NUCLEOTIDE SEQUENCE</scope>
    <source>
        <strain evidence="1">Expedition CK06-06</strain>
    </source>
</reference>
<dbReference type="InterPro" id="IPR027417">
    <property type="entry name" value="P-loop_NTPase"/>
</dbReference>
<evidence type="ECO:0000313" key="1">
    <source>
        <dbReference type="EMBL" id="GAI61781.1"/>
    </source>
</evidence>
<accession>X1R3X4</accession>
<dbReference type="SUPFAM" id="SSF52540">
    <property type="entry name" value="P-loop containing nucleoside triphosphate hydrolases"/>
    <property type="match status" value="1"/>
</dbReference>
<sequence length="150" mass="18007">MLQNKMNILNIYNPGNLTKPELVNSYVVRLKEFNSIFEAIKDDPMKNPSQHYIIQGIRGSGKTTLLLRIYYALKDEEKLNQWLIPLISNEEQYSIRKLYKFWENIAIYLENEHDEFLGLYDEMQKFIEIENYEEKCYELLIEFLQGRIQA</sequence>
<name>X1R3X4_9ZZZZ</name>
<dbReference type="Gene3D" id="3.40.50.300">
    <property type="entry name" value="P-loop containing nucleotide triphosphate hydrolases"/>
    <property type="match status" value="1"/>
</dbReference>
<proteinExistence type="predicted"/>
<dbReference type="EMBL" id="BARW01004314">
    <property type="protein sequence ID" value="GAI61781.1"/>
    <property type="molecule type" value="Genomic_DNA"/>
</dbReference>